<keyword evidence="8 9" id="KW-0472">Membrane</keyword>
<dbReference type="InterPro" id="IPR011701">
    <property type="entry name" value="MFS"/>
</dbReference>
<reference evidence="11" key="1">
    <citation type="journal article" date="2014" name="Int. J. Syst. Evol. Microbiol.">
        <title>Complete genome sequence of Corynebacterium casei LMG S-19264T (=DSM 44701T), isolated from a smear-ripened cheese.</title>
        <authorList>
            <consortium name="US DOE Joint Genome Institute (JGI-PGF)"/>
            <person name="Walter F."/>
            <person name="Albersmeier A."/>
            <person name="Kalinowski J."/>
            <person name="Ruckert C."/>
        </authorList>
    </citation>
    <scope>NUCLEOTIDE SEQUENCE</scope>
    <source>
        <strain evidence="11">JCM 31311</strain>
    </source>
</reference>
<evidence type="ECO:0000256" key="9">
    <source>
        <dbReference type="SAM" id="Phobius"/>
    </source>
</evidence>
<dbReference type="GO" id="GO:0022857">
    <property type="term" value="F:transmembrane transporter activity"/>
    <property type="evidence" value="ECO:0007669"/>
    <property type="project" value="InterPro"/>
</dbReference>
<dbReference type="EMBL" id="BMQL01000003">
    <property type="protein sequence ID" value="GGQ98678.1"/>
    <property type="molecule type" value="Genomic_DNA"/>
</dbReference>
<feature type="transmembrane region" description="Helical" evidence="9">
    <location>
        <begin position="305"/>
        <end position="327"/>
    </location>
</feature>
<keyword evidence="6 9" id="KW-0812">Transmembrane</keyword>
<feature type="domain" description="Major facilitator superfamily (MFS) profile" evidence="10">
    <location>
        <begin position="13"/>
        <end position="392"/>
    </location>
</feature>
<dbReference type="Proteomes" id="UP000603865">
    <property type="component" value="Unassembled WGS sequence"/>
</dbReference>
<evidence type="ECO:0000256" key="8">
    <source>
        <dbReference type="ARBA" id="ARBA00023136"/>
    </source>
</evidence>
<feature type="transmembrane region" description="Helical" evidence="9">
    <location>
        <begin position="281"/>
        <end position="299"/>
    </location>
</feature>
<feature type="transmembrane region" description="Helical" evidence="9">
    <location>
        <begin position="105"/>
        <end position="127"/>
    </location>
</feature>
<comment type="similarity">
    <text evidence="2">Belongs to the major facilitator superfamily. Set transporter family.</text>
</comment>
<evidence type="ECO:0000259" key="10">
    <source>
        <dbReference type="PROSITE" id="PS50850"/>
    </source>
</evidence>
<evidence type="ECO:0000256" key="1">
    <source>
        <dbReference type="ARBA" id="ARBA00004651"/>
    </source>
</evidence>
<keyword evidence="3" id="KW-0813">Transport</keyword>
<evidence type="ECO:0000256" key="5">
    <source>
        <dbReference type="ARBA" id="ARBA00022597"/>
    </source>
</evidence>
<feature type="transmembrane region" description="Helical" evidence="9">
    <location>
        <begin position="251"/>
        <end position="272"/>
    </location>
</feature>
<dbReference type="GO" id="GO:0005886">
    <property type="term" value="C:plasma membrane"/>
    <property type="evidence" value="ECO:0007669"/>
    <property type="project" value="UniProtKB-SubCell"/>
</dbReference>
<evidence type="ECO:0000256" key="3">
    <source>
        <dbReference type="ARBA" id="ARBA00022448"/>
    </source>
</evidence>
<organism evidence="11 12">
    <name type="scientific">Deinococcus ruber</name>
    <dbReference type="NCBI Taxonomy" id="1848197"/>
    <lineage>
        <taxon>Bacteria</taxon>
        <taxon>Thermotogati</taxon>
        <taxon>Deinococcota</taxon>
        <taxon>Deinococci</taxon>
        <taxon>Deinococcales</taxon>
        <taxon>Deinococcaceae</taxon>
        <taxon>Deinococcus</taxon>
    </lineage>
</organism>
<dbReference type="InterPro" id="IPR036259">
    <property type="entry name" value="MFS_trans_sf"/>
</dbReference>
<dbReference type="SUPFAM" id="SSF103473">
    <property type="entry name" value="MFS general substrate transporter"/>
    <property type="match status" value="1"/>
</dbReference>
<dbReference type="CDD" id="cd17471">
    <property type="entry name" value="MFS_Set"/>
    <property type="match status" value="1"/>
</dbReference>
<dbReference type="RefSeq" id="WP_229775873.1">
    <property type="nucleotide sequence ID" value="NZ_BMQL01000003.1"/>
</dbReference>
<accession>A0A918BYX4</accession>
<gene>
    <name evidence="11" type="ORF">GCM10008957_08830</name>
</gene>
<feature type="transmembrane region" description="Helical" evidence="9">
    <location>
        <begin position="214"/>
        <end position="239"/>
    </location>
</feature>
<evidence type="ECO:0000256" key="7">
    <source>
        <dbReference type="ARBA" id="ARBA00022989"/>
    </source>
</evidence>
<keyword evidence="7 9" id="KW-1133">Transmembrane helix</keyword>
<dbReference type="InterPro" id="IPR020846">
    <property type="entry name" value="MFS_dom"/>
</dbReference>
<keyword evidence="5" id="KW-0762">Sugar transport</keyword>
<feature type="transmembrane region" description="Helical" evidence="9">
    <location>
        <begin position="172"/>
        <end position="193"/>
    </location>
</feature>
<evidence type="ECO:0000313" key="12">
    <source>
        <dbReference type="Proteomes" id="UP000603865"/>
    </source>
</evidence>
<reference evidence="11" key="2">
    <citation type="submission" date="2020-09" db="EMBL/GenBank/DDBJ databases">
        <authorList>
            <person name="Sun Q."/>
            <person name="Ohkuma M."/>
        </authorList>
    </citation>
    <scope>NUCLEOTIDE SEQUENCE</scope>
    <source>
        <strain evidence="11">JCM 31311</strain>
    </source>
</reference>
<keyword evidence="4" id="KW-1003">Cell membrane</keyword>
<dbReference type="AlphaFoldDB" id="A0A918BYX4"/>
<dbReference type="PROSITE" id="PS50850">
    <property type="entry name" value="MFS"/>
    <property type="match status" value="1"/>
</dbReference>
<evidence type="ECO:0000256" key="4">
    <source>
        <dbReference type="ARBA" id="ARBA00022475"/>
    </source>
</evidence>
<dbReference type="Gene3D" id="1.20.1250.20">
    <property type="entry name" value="MFS general substrate transporter like domains"/>
    <property type="match status" value="2"/>
</dbReference>
<dbReference type="PANTHER" id="PTHR23535:SF2">
    <property type="entry name" value="SUGAR EFFLUX TRANSPORTER A-RELATED"/>
    <property type="match status" value="1"/>
</dbReference>
<proteinExistence type="inferred from homology"/>
<name>A0A918BYX4_9DEIO</name>
<protein>
    <submittedName>
        <fullName evidence="11">Sugar efflux transporter</fullName>
    </submittedName>
</protein>
<feature type="transmembrane region" description="Helical" evidence="9">
    <location>
        <begin position="339"/>
        <end position="360"/>
    </location>
</feature>
<evidence type="ECO:0000256" key="6">
    <source>
        <dbReference type="ARBA" id="ARBA00022692"/>
    </source>
</evidence>
<evidence type="ECO:0000313" key="11">
    <source>
        <dbReference type="EMBL" id="GGQ98678.1"/>
    </source>
</evidence>
<sequence>MQSTLATLTRLPNYPRLSLAVLLVGLSTSVAGPYIPLFASTQAHMAPLPLGIFMTLLAMSGVLISLLLGRWSDRLPNRKPMVLLAVGAAATGFLLLCVTRSYVPLLLIVCVFLGTGAASFPQLFALAKSQLQGADPQASEHGITTLRSVFSLAWVVGPGLGALLVGNERYNTLFLTTATLYAATALMVLWARTPPAVSHSSSAKPLPVSGPQIALWKIVTSFVLYGTSLSMGALALPLYVTHVLHGTTGQVGFLLGLCALLEIPIMLSFVFLPRRFSTHSLIVFAFALLALYFVMLWAAPGMVVLAIAQLLRAIVIAIAASLGMTYFQSLMPGRIGAATTLFANTTSIGSMLAGVVSGGFAQAFGYRSVFLVCGVFTLLAWGLLYSAGRRATRAQQG</sequence>
<feature type="transmembrane region" description="Helical" evidence="9">
    <location>
        <begin position="148"/>
        <end position="166"/>
    </location>
</feature>
<comment type="caution">
    <text evidence="11">The sequence shown here is derived from an EMBL/GenBank/DDBJ whole genome shotgun (WGS) entry which is preliminary data.</text>
</comment>
<dbReference type="PANTHER" id="PTHR23535">
    <property type="entry name" value="SUGAR EFFLUX TRANSPORTER A-RELATED"/>
    <property type="match status" value="1"/>
</dbReference>
<dbReference type="Pfam" id="PF07690">
    <property type="entry name" value="MFS_1"/>
    <property type="match status" value="1"/>
</dbReference>
<evidence type="ECO:0000256" key="2">
    <source>
        <dbReference type="ARBA" id="ARBA00006523"/>
    </source>
</evidence>
<comment type="subcellular location">
    <subcellularLocation>
        <location evidence="1">Cell membrane</location>
        <topology evidence="1">Multi-pass membrane protein</topology>
    </subcellularLocation>
</comment>
<feature type="transmembrane region" description="Helical" evidence="9">
    <location>
        <begin position="47"/>
        <end position="69"/>
    </location>
</feature>
<feature type="transmembrane region" description="Helical" evidence="9">
    <location>
        <begin position="81"/>
        <end position="99"/>
    </location>
</feature>
<feature type="transmembrane region" description="Helical" evidence="9">
    <location>
        <begin position="366"/>
        <end position="387"/>
    </location>
</feature>
<keyword evidence="12" id="KW-1185">Reference proteome</keyword>